<accession>Q12M93</accession>
<feature type="chain" id="PRO_5004181553" evidence="1">
    <location>
        <begin position="21"/>
        <end position="166"/>
    </location>
</feature>
<dbReference type="InterPro" id="IPR014469">
    <property type="entry name" value="DUF2271"/>
</dbReference>
<dbReference type="Proteomes" id="UP000001982">
    <property type="component" value="Chromosome"/>
</dbReference>
<dbReference type="EMBL" id="CP000302">
    <property type="protein sequence ID" value="ABE55433.1"/>
    <property type="molecule type" value="Genomic_DNA"/>
</dbReference>
<dbReference type="STRING" id="318161.Sden_2151"/>
<evidence type="ECO:0000256" key="1">
    <source>
        <dbReference type="SAM" id="SignalP"/>
    </source>
</evidence>
<dbReference type="Gene3D" id="2.60.40.4070">
    <property type="match status" value="1"/>
</dbReference>
<proteinExistence type="predicted"/>
<dbReference type="KEGG" id="sdn:Sden_2151"/>
<reference evidence="2 3" key="1">
    <citation type="submission" date="2006-03" db="EMBL/GenBank/DDBJ databases">
        <title>Complete sequence of Shewanella denitrificans OS217.</title>
        <authorList>
            <consortium name="US DOE Joint Genome Institute"/>
            <person name="Copeland A."/>
            <person name="Lucas S."/>
            <person name="Lapidus A."/>
            <person name="Barry K."/>
            <person name="Detter J.C."/>
            <person name="Glavina del Rio T."/>
            <person name="Hammon N."/>
            <person name="Israni S."/>
            <person name="Dalin E."/>
            <person name="Tice H."/>
            <person name="Pitluck S."/>
            <person name="Brettin T."/>
            <person name="Bruce D."/>
            <person name="Han C."/>
            <person name="Tapia R."/>
            <person name="Gilna P."/>
            <person name="Kiss H."/>
            <person name="Schmutz J."/>
            <person name="Larimer F."/>
            <person name="Land M."/>
            <person name="Hauser L."/>
            <person name="Kyrpides N."/>
            <person name="Lykidis A."/>
            <person name="Richardson P."/>
        </authorList>
    </citation>
    <scope>NUCLEOTIDE SEQUENCE [LARGE SCALE GENOMIC DNA]</scope>
    <source>
        <strain evidence="3">OS217 / ATCC BAA-1090 / DSM 15013</strain>
    </source>
</reference>
<sequence length="166" mass="18778">MKNIAFLLCLVGLMSSNANASEQAAELKLSLNLPVQSGEYHNPYVAVWIEDSKGQSVRTIALWREGAKWLKDIRRWWRKVGRKDQALVDAMTSATRAAGQYQLKIKALNDKQQPLAPGHYVLHIEVVRENGGRAITKQDFELDGKEHSFTLASNPEMAQSHFYIKE</sequence>
<protein>
    <submittedName>
        <fullName evidence="2">Periplasmic protein-like protein</fullName>
    </submittedName>
</protein>
<dbReference type="AlphaFoldDB" id="Q12M93"/>
<feature type="signal peptide" evidence="1">
    <location>
        <begin position="1"/>
        <end position="20"/>
    </location>
</feature>
<evidence type="ECO:0000313" key="3">
    <source>
        <dbReference type="Proteomes" id="UP000001982"/>
    </source>
</evidence>
<name>Q12M93_SHEDO</name>
<keyword evidence="1" id="KW-0732">Signal</keyword>
<dbReference type="eggNOG" id="COG3656">
    <property type="taxonomic scope" value="Bacteria"/>
</dbReference>
<gene>
    <name evidence="2" type="ordered locus">Sden_2151</name>
</gene>
<keyword evidence="3" id="KW-1185">Reference proteome</keyword>
<evidence type="ECO:0000313" key="2">
    <source>
        <dbReference type="EMBL" id="ABE55433.1"/>
    </source>
</evidence>
<organism evidence="2 3">
    <name type="scientific">Shewanella denitrificans (strain OS217 / ATCC BAA-1090 / DSM 15013)</name>
    <dbReference type="NCBI Taxonomy" id="318161"/>
    <lineage>
        <taxon>Bacteria</taxon>
        <taxon>Pseudomonadati</taxon>
        <taxon>Pseudomonadota</taxon>
        <taxon>Gammaproteobacteria</taxon>
        <taxon>Alteromonadales</taxon>
        <taxon>Shewanellaceae</taxon>
        <taxon>Shewanella</taxon>
    </lineage>
</organism>
<dbReference type="Pfam" id="PF10029">
    <property type="entry name" value="DUF2271"/>
    <property type="match status" value="1"/>
</dbReference>
<dbReference type="PIRSF" id="PIRSF014995">
    <property type="entry name" value="UCP014995"/>
    <property type="match status" value="1"/>
</dbReference>
<dbReference type="RefSeq" id="WP_011496588.1">
    <property type="nucleotide sequence ID" value="NC_007954.1"/>
</dbReference>
<dbReference type="HOGENOM" id="CLU_129911_0_0_6"/>